<protein>
    <recommendedName>
        <fullName evidence="3">C2 domain-containing protein</fullName>
    </recommendedName>
</protein>
<dbReference type="SUPFAM" id="SSF49562">
    <property type="entry name" value="C2 domain (Calcium/lipid-binding domain, CaLB)"/>
    <property type="match status" value="2"/>
</dbReference>
<feature type="compositionally biased region" description="Gly residues" evidence="2">
    <location>
        <begin position="131"/>
        <end position="148"/>
    </location>
</feature>
<evidence type="ECO:0000313" key="5">
    <source>
        <dbReference type="Proteomes" id="UP000215902"/>
    </source>
</evidence>
<dbReference type="GO" id="GO:0017156">
    <property type="term" value="P:calcium-ion regulated exocytosis"/>
    <property type="evidence" value="ECO:0007669"/>
    <property type="project" value="TreeGrafter"/>
</dbReference>
<dbReference type="InterPro" id="IPR000008">
    <property type="entry name" value="C2_dom"/>
</dbReference>
<keyword evidence="5" id="KW-1185">Reference proteome</keyword>
<dbReference type="GO" id="GO:0001786">
    <property type="term" value="F:phosphatidylserine binding"/>
    <property type="evidence" value="ECO:0007669"/>
    <property type="project" value="TreeGrafter"/>
</dbReference>
<reference evidence="4 5" key="1">
    <citation type="submission" date="2017-06" db="EMBL/GenBank/DDBJ databases">
        <title>A platform for efficient transgenesis in Macrostomum lignano, a flatworm model organism for stem cell research.</title>
        <authorList>
            <person name="Berezikov E."/>
        </authorList>
    </citation>
    <scope>NUCLEOTIDE SEQUENCE [LARGE SCALE GENOMIC DNA]</scope>
    <source>
        <strain evidence="4">DV1</strain>
        <tissue evidence="4">Whole organism</tissue>
    </source>
</reference>
<dbReference type="GO" id="GO:0030276">
    <property type="term" value="F:clathrin binding"/>
    <property type="evidence" value="ECO:0007669"/>
    <property type="project" value="TreeGrafter"/>
</dbReference>
<sequence length="589" mass="62398">ADPASSSPEALEFQAMSFQTPSSPDRHKRSSSFRSPGGPPPAAPSAAAADAPVSTAKRFSLTDALTKSQPTQPPLSPTSRQKRRTSAASTGESSAQVFEKRLEESLRDLRIMQARMNRNSAATAAGSCGTCSGGGSGGSGGSSGGGGSRPPAAGQSSQHPAAAANPLPLSPQTPQTDRDGDSPIGPPVARQRAMSLAASALSGMELTGHRSLSSLVGRGGEAIAPVSMATNEEAASSSASKLAIGGCAGGGCIAVSGSCDYRRERRRASMQDAIDASKINADLYSKVYNQTSAIQSIQEENLGQLNFSLSYREDTGILTVRIIQAIDLQPKDSSTGSVNPYCRVALLPNRKTQSTTKVHKKTLRPEFEEAFIFELAQQDIHWSVLEITVFDYDPCSLDDCLGQVRLPLTDVLDADSAAAGAEVQTTLWKGLTSLEKDPDPEHKIGDLMFSLSFLSAAKRLGVSIIKARNLRDINKDKPISDASVRVTLSTQGGRKQKKKKTSSCKTPGNPVWEEALVFNGVAEEDLRIGCLEISVCHEGVLSSTEVGRVYLGPDTSGQEYQHWWNMLKSKSAPARWHRLTAPAASGSRK</sequence>
<dbReference type="AlphaFoldDB" id="A0A267FWA3"/>
<dbReference type="GO" id="GO:0005509">
    <property type="term" value="F:calcium ion binding"/>
    <property type="evidence" value="ECO:0007669"/>
    <property type="project" value="TreeGrafter"/>
</dbReference>
<dbReference type="PANTHER" id="PTHR10024">
    <property type="entry name" value="SYNAPTOTAGMIN"/>
    <property type="match status" value="1"/>
</dbReference>
<keyword evidence="1" id="KW-0677">Repeat</keyword>
<dbReference type="PRINTS" id="PR00399">
    <property type="entry name" value="SYNAPTOTAGMN"/>
</dbReference>
<gene>
    <name evidence="4" type="ORF">BOX15_Mlig020454g3</name>
</gene>
<proteinExistence type="predicted"/>
<feature type="region of interest" description="Disordered" evidence="2">
    <location>
        <begin position="1"/>
        <end position="101"/>
    </location>
</feature>
<dbReference type="PANTHER" id="PTHR10024:SF383">
    <property type="entry name" value="C2 DOMAIN-CONTAINING PROTEIN"/>
    <property type="match status" value="1"/>
</dbReference>
<comment type="caution">
    <text evidence="4">The sequence shown here is derived from an EMBL/GenBank/DDBJ whole genome shotgun (WGS) entry which is preliminary data.</text>
</comment>
<evidence type="ECO:0000256" key="1">
    <source>
        <dbReference type="ARBA" id="ARBA00022737"/>
    </source>
</evidence>
<evidence type="ECO:0000256" key="2">
    <source>
        <dbReference type="SAM" id="MobiDB-lite"/>
    </source>
</evidence>
<dbReference type="GO" id="GO:0005886">
    <property type="term" value="C:plasma membrane"/>
    <property type="evidence" value="ECO:0007669"/>
    <property type="project" value="TreeGrafter"/>
</dbReference>
<dbReference type="GO" id="GO:0070382">
    <property type="term" value="C:exocytic vesicle"/>
    <property type="evidence" value="ECO:0007669"/>
    <property type="project" value="TreeGrafter"/>
</dbReference>
<feature type="non-terminal residue" evidence="4">
    <location>
        <position position="1"/>
    </location>
</feature>
<name>A0A267FWA3_9PLAT</name>
<dbReference type="InterPro" id="IPR001565">
    <property type="entry name" value="Synaptotagmin"/>
</dbReference>
<dbReference type="Proteomes" id="UP000215902">
    <property type="component" value="Unassembled WGS sequence"/>
</dbReference>
<feature type="region of interest" description="Disordered" evidence="2">
    <location>
        <begin position="123"/>
        <end position="188"/>
    </location>
</feature>
<evidence type="ECO:0000313" key="4">
    <source>
        <dbReference type="EMBL" id="PAA78061.1"/>
    </source>
</evidence>
<dbReference type="GO" id="GO:0000149">
    <property type="term" value="F:SNARE binding"/>
    <property type="evidence" value="ECO:0007669"/>
    <property type="project" value="TreeGrafter"/>
</dbReference>
<feature type="domain" description="C2" evidence="3">
    <location>
        <begin position="301"/>
        <end position="421"/>
    </location>
</feature>
<dbReference type="SMART" id="SM00239">
    <property type="entry name" value="C2"/>
    <property type="match status" value="2"/>
</dbReference>
<dbReference type="Gene3D" id="2.60.40.150">
    <property type="entry name" value="C2 domain"/>
    <property type="match status" value="2"/>
</dbReference>
<dbReference type="GO" id="GO:0005544">
    <property type="term" value="F:calcium-dependent phospholipid binding"/>
    <property type="evidence" value="ECO:0007669"/>
    <property type="project" value="TreeGrafter"/>
</dbReference>
<feature type="compositionally biased region" description="Low complexity" evidence="2">
    <location>
        <begin position="44"/>
        <end position="56"/>
    </location>
</feature>
<dbReference type="STRING" id="282301.A0A267FWA3"/>
<dbReference type="OrthoDB" id="67700at2759"/>
<dbReference type="CDD" id="cd00276">
    <property type="entry name" value="C2B_Synaptotagmin"/>
    <property type="match status" value="1"/>
</dbReference>
<organism evidence="4 5">
    <name type="scientific">Macrostomum lignano</name>
    <dbReference type="NCBI Taxonomy" id="282301"/>
    <lineage>
        <taxon>Eukaryota</taxon>
        <taxon>Metazoa</taxon>
        <taxon>Spiralia</taxon>
        <taxon>Lophotrochozoa</taxon>
        <taxon>Platyhelminthes</taxon>
        <taxon>Rhabditophora</taxon>
        <taxon>Macrostomorpha</taxon>
        <taxon>Macrostomida</taxon>
        <taxon>Macrostomidae</taxon>
        <taxon>Macrostomum</taxon>
    </lineage>
</organism>
<dbReference type="Pfam" id="PF00168">
    <property type="entry name" value="C2"/>
    <property type="match status" value="2"/>
</dbReference>
<evidence type="ECO:0000259" key="3">
    <source>
        <dbReference type="PROSITE" id="PS50004"/>
    </source>
</evidence>
<dbReference type="EMBL" id="NIVC01000709">
    <property type="protein sequence ID" value="PAA78061.1"/>
    <property type="molecule type" value="Genomic_DNA"/>
</dbReference>
<feature type="domain" description="C2" evidence="3">
    <location>
        <begin position="443"/>
        <end position="577"/>
    </location>
</feature>
<dbReference type="InterPro" id="IPR035892">
    <property type="entry name" value="C2_domain_sf"/>
</dbReference>
<accession>A0A267FWA3</accession>
<feature type="compositionally biased region" description="Low complexity" evidence="2">
    <location>
        <begin position="149"/>
        <end position="167"/>
    </location>
</feature>
<feature type="compositionally biased region" description="Polar residues" evidence="2">
    <location>
        <begin position="86"/>
        <end position="96"/>
    </location>
</feature>
<dbReference type="PROSITE" id="PS50004">
    <property type="entry name" value="C2"/>
    <property type="match status" value="2"/>
</dbReference>